<keyword evidence="3" id="KW-1185">Reference proteome</keyword>
<keyword evidence="1" id="KW-0732">Signal</keyword>
<organism evidence="2 3">
    <name type="scientific">Pseudomonas monsensis</name>
    <dbReference type="NCBI Taxonomy" id="2745509"/>
    <lineage>
        <taxon>Bacteria</taxon>
        <taxon>Pseudomonadati</taxon>
        <taxon>Pseudomonadota</taxon>
        <taxon>Gammaproteobacteria</taxon>
        <taxon>Pseudomonadales</taxon>
        <taxon>Pseudomonadaceae</taxon>
        <taxon>Pseudomonas</taxon>
    </lineage>
</organism>
<evidence type="ECO:0000256" key="1">
    <source>
        <dbReference type="SAM" id="SignalP"/>
    </source>
</evidence>
<evidence type="ECO:0008006" key="4">
    <source>
        <dbReference type="Google" id="ProtNLM"/>
    </source>
</evidence>
<evidence type="ECO:0000313" key="3">
    <source>
        <dbReference type="Proteomes" id="UP001207830"/>
    </source>
</evidence>
<proteinExistence type="predicted"/>
<gene>
    <name evidence="2" type="ORF">NQF78_03375</name>
</gene>
<dbReference type="PROSITE" id="PS51257">
    <property type="entry name" value="PROKAR_LIPOPROTEIN"/>
    <property type="match status" value="1"/>
</dbReference>
<dbReference type="RefSeq" id="WP_148050922.1">
    <property type="nucleotide sequence ID" value="NZ_JANIGP010000001.1"/>
</dbReference>
<accession>A0ABT3YPC1</accession>
<evidence type="ECO:0000313" key="2">
    <source>
        <dbReference type="EMBL" id="MCY0107336.1"/>
    </source>
</evidence>
<comment type="caution">
    <text evidence="2">The sequence shown here is derived from an EMBL/GenBank/DDBJ whole genome shotgun (WGS) entry which is preliminary data.</text>
</comment>
<dbReference type="EMBL" id="JANIGP010000001">
    <property type="protein sequence ID" value="MCY0107336.1"/>
    <property type="molecule type" value="Genomic_DNA"/>
</dbReference>
<protein>
    <recommendedName>
        <fullName evidence="4">Hemolysin</fullName>
    </recommendedName>
</protein>
<name>A0ABT3YPC1_9PSED</name>
<feature type="chain" id="PRO_5047412025" description="Hemolysin" evidence="1">
    <location>
        <begin position="22"/>
        <end position="73"/>
    </location>
</feature>
<sequence>MNNLGKRVCSPLSLVFSVALLAGCASPPPPPPAAPPPPPVRTCQVLENTQVAGDMYVDGQITRHITTTRCVTQ</sequence>
<dbReference type="Proteomes" id="UP001207830">
    <property type="component" value="Unassembled WGS sequence"/>
</dbReference>
<feature type="signal peptide" evidence="1">
    <location>
        <begin position="1"/>
        <end position="21"/>
    </location>
</feature>
<reference evidence="2 3" key="1">
    <citation type="submission" date="2022-07" db="EMBL/GenBank/DDBJ databases">
        <title>Characterization of plant growth promoting rhizobacteria (PGPR) for use as bioinoculants in agriculture.</title>
        <authorList>
            <person name="Hassen A.I."/>
            <person name="Pierneef R."/>
        </authorList>
    </citation>
    <scope>NUCLEOTIDE SEQUENCE [LARGE SCALE GENOMIC DNA]</scope>
    <source>
        <strain evidence="2 3">SARCC-3054</strain>
    </source>
</reference>